<sequence>MRIVHLALAPDAAASVLLDLTDTDMYFEGSSRDDRLYKIWVSYKIFCEDERIPDRAARRLFTNQILNPGYSSAAIGALAAMELIMLREDRVMTELACAEFKRAYLTFRSGLNWLAEESLQKSQARWKLRPKIHQLAHLAHDFLPMNPRTYSNFLDEDFNGKTKRVAQATHPLYMSKQVAERYAVGVTLRWSNRGLR</sequence>
<protein>
    <submittedName>
        <fullName evidence="2">Uncharacterized protein</fullName>
    </submittedName>
</protein>
<dbReference type="EMBL" id="CAXAMM010010702">
    <property type="protein sequence ID" value="CAK9024001.1"/>
    <property type="molecule type" value="Genomic_DNA"/>
</dbReference>
<evidence type="ECO:0000313" key="1">
    <source>
        <dbReference type="EMBL" id="CAK9021204.1"/>
    </source>
</evidence>
<keyword evidence="3" id="KW-1185">Reference proteome</keyword>
<name>A0ABP0KB25_9DINO</name>
<evidence type="ECO:0000313" key="2">
    <source>
        <dbReference type="EMBL" id="CAK9024001.1"/>
    </source>
</evidence>
<comment type="caution">
    <text evidence="2">The sequence shown here is derived from an EMBL/GenBank/DDBJ whole genome shotgun (WGS) entry which is preliminary data.</text>
</comment>
<dbReference type="Proteomes" id="UP001642464">
    <property type="component" value="Unassembled WGS sequence"/>
</dbReference>
<gene>
    <name evidence="1" type="ORF">SCF082_LOCUS15241</name>
    <name evidence="2" type="ORF">SCF082_LOCUS16435</name>
</gene>
<accession>A0ABP0KB25</accession>
<proteinExistence type="predicted"/>
<dbReference type="EMBL" id="CAXAMM010009724">
    <property type="protein sequence ID" value="CAK9021204.1"/>
    <property type="molecule type" value="Genomic_DNA"/>
</dbReference>
<evidence type="ECO:0000313" key="3">
    <source>
        <dbReference type="Proteomes" id="UP001642464"/>
    </source>
</evidence>
<reference evidence="2 3" key="1">
    <citation type="submission" date="2024-02" db="EMBL/GenBank/DDBJ databases">
        <authorList>
            <person name="Chen Y."/>
            <person name="Shah S."/>
            <person name="Dougan E. K."/>
            <person name="Thang M."/>
            <person name="Chan C."/>
        </authorList>
    </citation>
    <scope>NUCLEOTIDE SEQUENCE [LARGE SCALE GENOMIC DNA]</scope>
</reference>
<organism evidence="2 3">
    <name type="scientific">Durusdinium trenchii</name>
    <dbReference type="NCBI Taxonomy" id="1381693"/>
    <lineage>
        <taxon>Eukaryota</taxon>
        <taxon>Sar</taxon>
        <taxon>Alveolata</taxon>
        <taxon>Dinophyceae</taxon>
        <taxon>Suessiales</taxon>
        <taxon>Symbiodiniaceae</taxon>
        <taxon>Durusdinium</taxon>
    </lineage>
</organism>